<feature type="domain" description="NADP-dependent oxidoreductase" evidence="1">
    <location>
        <begin position="55"/>
        <end position="310"/>
    </location>
</feature>
<dbReference type="InterPro" id="IPR036812">
    <property type="entry name" value="NAD(P)_OxRdtase_dom_sf"/>
</dbReference>
<dbReference type="InterPro" id="IPR023210">
    <property type="entry name" value="NADP_OxRdtase_dom"/>
</dbReference>
<dbReference type="PANTHER" id="PTHR43312">
    <property type="entry name" value="D-THREO-ALDOSE 1-DEHYDROGENASE"/>
    <property type="match status" value="1"/>
</dbReference>
<evidence type="ECO:0000259" key="1">
    <source>
        <dbReference type="Pfam" id="PF00248"/>
    </source>
</evidence>
<organism evidence="2 3">
    <name type="scientific">Deinococcus metalli</name>
    <dbReference type="NCBI Taxonomy" id="1141878"/>
    <lineage>
        <taxon>Bacteria</taxon>
        <taxon>Thermotogati</taxon>
        <taxon>Deinococcota</taxon>
        <taxon>Deinococci</taxon>
        <taxon>Deinococcales</taxon>
        <taxon>Deinococcaceae</taxon>
        <taxon>Deinococcus</taxon>
    </lineage>
</organism>
<dbReference type="Gene3D" id="3.20.20.100">
    <property type="entry name" value="NADP-dependent oxidoreductase domain"/>
    <property type="match status" value="1"/>
</dbReference>
<dbReference type="SUPFAM" id="SSF51430">
    <property type="entry name" value="NAD(P)-linked oxidoreductase"/>
    <property type="match status" value="1"/>
</dbReference>
<dbReference type="Pfam" id="PF00248">
    <property type="entry name" value="Aldo_ket_red"/>
    <property type="match status" value="1"/>
</dbReference>
<accession>A0ABQ3JXQ4</accession>
<evidence type="ECO:0000313" key="3">
    <source>
        <dbReference type="Proteomes" id="UP000619376"/>
    </source>
</evidence>
<protein>
    <submittedName>
        <fullName evidence="2">Oxidoreductase</fullName>
    </submittedName>
</protein>
<dbReference type="PANTHER" id="PTHR43312:SF1">
    <property type="entry name" value="NADP-DEPENDENT OXIDOREDUCTASE DOMAIN-CONTAINING PROTEIN"/>
    <property type="match status" value="1"/>
</dbReference>
<dbReference type="Proteomes" id="UP000619376">
    <property type="component" value="Unassembled WGS sequence"/>
</dbReference>
<gene>
    <name evidence="2" type="ORF">GCM10017781_40140</name>
</gene>
<reference evidence="3" key="1">
    <citation type="journal article" date="2019" name="Int. J. Syst. Evol. Microbiol.">
        <title>The Global Catalogue of Microorganisms (GCM) 10K type strain sequencing project: providing services to taxonomists for standard genome sequencing and annotation.</title>
        <authorList>
            <consortium name="The Broad Institute Genomics Platform"/>
            <consortium name="The Broad Institute Genome Sequencing Center for Infectious Disease"/>
            <person name="Wu L."/>
            <person name="Ma J."/>
        </authorList>
    </citation>
    <scope>NUCLEOTIDE SEQUENCE [LARGE SCALE GENOMIC DNA]</scope>
    <source>
        <strain evidence="3">CGMCC 1.18437</strain>
    </source>
</reference>
<evidence type="ECO:0000313" key="2">
    <source>
        <dbReference type="EMBL" id="GHF59758.1"/>
    </source>
</evidence>
<name>A0ABQ3JXQ4_9DEIO</name>
<dbReference type="InterPro" id="IPR053135">
    <property type="entry name" value="AKR2_Oxidoreductase"/>
</dbReference>
<comment type="caution">
    <text evidence="2">The sequence shown here is derived from an EMBL/GenBank/DDBJ whole genome shotgun (WGS) entry which is preliminary data.</text>
</comment>
<dbReference type="EMBL" id="BNAJ01000013">
    <property type="protein sequence ID" value="GHF59758.1"/>
    <property type="molecule type" value="Genomic_DNA"/>
</dbReference>
<keyword evidence="3" id="KW-1185">Reference proteome</keyword>
<sequence length="327" mass="34571">MGQARHNAGMPHPASHLLMPGAPRLGLGLAALGRPGYLNVGHAADLPDTSLEAMNAHAWTMLDDAWAAGLRYFDAARSYGLAEEFLGSWLRERGHVARVGSKWGYTYVAGWRTDADVHEVKSHDRATLDRQWPQTLAALGRAPDAYLIHSATLETGVLEDASVLSRLAELAASGVRVGLSTSGPRQADTVRRALDVRVDGAAPFSVVQATWNVLEPSAGAALAEAHAAGWTVVVKEGVANGRLTGRGHVPPALAAAAYERDVTPDAVALAAVLAQPWADVVLSGATTPDQLAQNLAALRLTVDPAEFAALARTPDGYWQERAALPWT</sequence>
<proteinExistence type="predicted"/>